<accession>A0A1F5SLG1</accession>
<name>A0A1F5SLG1_9BACT</name>
<sequence>MIFKFFYIRLKTIFIYNVAKIHHLTRDIWLRLSININNYLLNYMDQLNDKEKKELELLDNPEVKYLTPSTGIVPYLLTDRNRRKDRVVELRTKQKMAEEGLDENKDWQKYYKIKSAEEKRFDERFKS</sequence>
<evidence type="ECO:0000313" key="1">
    <source>
        <dbReference type="EMBL" id="OGF27091.1"/>
    </source>
</evidence>
<protein>
    <submittedName>
        <fullName evidence="1">Uncharacterized protein</fullName>
    </submittedName>
</protein>
<proteinExistence type="predicted"/>
<dbReference type="Proteomes" id="UP000178367">
    <property type="component" value="Unassembled WGS sequence"/>
</dbReference>
<reference evidence="1 2" key="1">
    <citation type="journal article" date="2016" name="Nat. Commun.">
        <title>Thousands of microbial genomes shed light on interconnected biogeochemical processes in an aquifer system.</title>
        <authorList>
            <person name="Anantharaman K."/>
            <person name="Brown C.T."/>
            <person name="Hug L.A."/>
            <person name="Sharon I."/>
            <person name="Castelle C.J."/>
            <person name="Probst A.J."/>
            <person name="Thomas B.C."/>
            <person name="Singh A."/>
            <person name="Wilkins M.J."/>
            <person name="Karaoz U."/>
            <person name="Brodie E.L."/>
            <person name="Williams K.H."/>
            <person name="Hubbard S.S."/>
            <person name="Banfield J.F."/>
        </authorList>
    </citation>
    <scope>NUCLEOTIDE SEQUENCE [LARGE SCALE GENOMIC DNA]</scope>
</reference>
<organism evidence="1 2">
    <name type="scientific">Candidatus Falkowbacteria bacterium RIFOXYA2_FULL_47_19</name>
    <dbReference type="NCBI Taxonomy" id="1797994"/>
    <lineage>
        <taxon>Bacteria</taxon>
        <taxon>Candidatus Falkowiibacteriota</taxon>
    </lineage>
</organism>
<dbReference type="AlphaFoldDB" id="A0A1F5SLG1"/>
<comment type="caution">
    <text evidence="1">The sequence shown here is derived from an EMBL/GenBank/DDBJ whole genome shotgun (WGS) entry which is preliminary data.</text>
</comment>
<evidence type="ECO:0000313" key="2">
    <source>
        <dbReference type="Proteomes" id="UP000178367"/>
    </source>
</evidence>
<dbReference type="STRING" id="1797994.A2227_04360"/>
<gene>
    <name evidence="1" type="ORF">A2227_04360</name>
</gene>
<dbReference type="EMBL" id="MFGB01000010">
    <property type="protein sequence ID" value="OGF27091.1"/>
    <property type="molecule type" value="Genomic_DNA"/>
</dbReference>